<accession>A0ABT1MPD6</accession>
<dbReference type="RefSeq" id="WP_255329151.1">
    <property type="nucleotide sequence ID" value="NZ_JAKZEU010000002.1"/>
</dbReference>
<proteinExistence type="predicted"/>
<name>A0ABT1MPD6_9RHOB</name>
<feature type="compositionally biased region" description="Polar residues" evidence="1">
    <location>
        <begin position="70"/>
        <end position="84"/>
    </location>
</feature>
<dbReference type="Proteomes" id="UP001203945">
    <property type="component" value="Unassembled WGS sequence"/>
</dbReference>
<reference evidence="2 3" key="1">
    <citation type="submission" date="2022-03" db="EMBL/GenBank/DDBJ databases">
        <authorList>
            <person name="He Y."/>
        </authorList>
    </citation>
    <scope>NUCLEOTIDE SEQUENCE [LARGE SCALE GENOMIC DNA]</scope>
    <source>
        <strain evidence="2 3">TK19116</strain>
    </source>
</reference>
<organism evidence="2 3">
    <name type="scientific">Paracoccus albicereus</name>
    <dbReference type="NCBI Taxonomy" id="2922394"/>
    <lineage>
        <taxon>Bacteria</taxon>
        <taxon>Pseudomonadati</taxon>
        <taxon>Pseudomonadota</taxon>
        <taxon>Alphaproteobacteria</taxon>
        <taxon>Rhodobacterales</taxon>
        <taxon>Paracoccaceae</taxon>
        <taxon>Paracoccus</taxon>
    </lineage>
</organism>
<dbReference type="EMBL" id="JAKZEU010000002">
    <property type="protein sequence ID" value="MCQ0970160.1"/>
    <property type="molecule type" value="Genomic_DNA"/>
</dbReference>
<feature type="region of interest" description="Disordered" evidence="1">
    <location>
        <begin position="70"/>
        <end position="92"/>
    </location>
</feature>
<protein>
    <submittedName>
        <fullName evidence="2">Uncharacterized protein</fullName>
    </submittedName>
</protein>
<keyword evidence="3" id="KW-1185">Reference proteome</keyword>
<evidence type="ECO:0000313" key="3">
    <source>
        <dbReference type="Proteomes" id="UP001203945"/>
    </source>
</evidence>
<evidence type="ECO:0000313" key="2">
    <source>
        <dbReference type="EMBL" id="MCQ0970160.1"/>
    </source>
</evidence>
<gene>
    <name evidence="2" type="ORF">MLD63_06975</name>
</gene>
<comment type="caution">
    <text evidence="2">The sequence shown here is derived from an EMBL/GenBank/DDBJ whole genome shotgun (WGS) entry which is preliminary data.</text>
</comment>
<sequence length="92" mass="10099">MWFSYAGEGRHIREVPLGLIDILGADQVLAPPSRRKQGYELIRGTLTDLDRLPAIKDLVRFLDDAGTLMTANREQAPTPRTQQGARGAGLLA</sequence>
<evidence type="ECO:0000256" key="1">
    <source>
        <dbReference type="SAM" id="MobiDB-lite"/>
    </source>
</evidence>